<dbReference type="InterPro" id="IPR013525">
    <property type="entry name" value="ABC2_TM"/>
</dbReference>
<evidence type="ECO:0000256" key="3">
    <source>
        <dbReference type="ARBA" id="ARBA00022448"/>
    </source>
</evidence>
<accession>Q1Q5I5</accession>
<dbReference type="EMBL" id="CT573071">
    <property type="protein sequence ID" value="CAJ75273.1"/>
    <property type="molecule type" value="Genomic_DNA"/>
</dbReference>
<dbReference type="PANTHER" id="PTHR30294:SF29">
    <property type="entry name" value="MULTIDRUG ABC TRANSPORTER PERMEASE YBHS-RELATED"/>
    <property type="match status" value="1"/>
</dbReference>
<evidence type="ECO:0000256" key="2">
    <source>
        <dbReference type="ARBA" id="ARBA00007783"/>
    </source>
</evidence>
<dbReference type="Gene3D" id="3.40.1710.10">
    <property type="entry name" value="abc type-2 transporter like domain"/>
    <property type="match status" value="1"/>
</dbReference>
<dbReference type="GO" id="GO:0005886">
    <property type="term" value="C:plasma membrane"/>
    <property type="evidence" value="ECO:0007669"/>
    <property type="project" value="UniProtKB-SubCell"/>
</dbReference>
<name>Q1Q5I5_KUEST</name>
<organism evidence="10">
    <name type="scientific">Kuenenia stuttgartiensis</name>
    <dbReference type="NCBI Taxonomy" id="174633"/>
    <lineage>
        <taxon>Bacteria</taxon>
        <taxon>Pseudomonadati</taxon>
        <taxon>Planctomycetota</taxon>
        <taxon>Candidatus Brocadiia</taxon>
        <taxon>Candidatus Brocadiales</taxon>
        <taxon>Candidatus Brocadiaceae</taxon>
        <taxon>Candidatus Kuenenia</taxon>
    </lineage>
</organism>
<dbReference type="AlphaFoldDB" id="Q1Q5I5"/>
<evidence type="ECO:0000313" key="10">
    <source>
        <dbReference type="EMBL" id="CAJ75273.1"/>
    </source>
</evidence>
<evidence type="ECO:0000259" key="9">
    <source>
        <dbReference type="PROSITE" id="PS51012"/>
    </source>
</evidence>
<evidence type="ECO:0000256" key="6">
    <source>
        <dbReference type="ARBA" id="ARBA00022989"/>
    </source>
</evidence>
<evidence type="ECO:0000256" key="7">
    <source>
        <dbReference type="ARBA" id="ARBA00023136"/>
    </source>
</evidence>
<feature type="domain" description="ABC transmembrane type-2" evidence="9">
    <location>
        <begin position="156"/>
        <end position="394"/>
    </location>
</feature>
<dbReference type="Pfam" id="PF12698">
    <property type="entry name" value="ABC2_membrane_3"/>
    <property type="match status" value="1"/>
</dbReference>
<feature type="transmembrane region" description="Helical" evidence="8">
    <location>
        <begin position="42"/>
        <end position="60"/>
    </location>
</feature>
<gene>
    <name evidence="10" type="ORF">kuste4511</name>
</gene>
<dbReference type="PANTHER" id="PTHR30294">
    <property type="entry name" value="MEMBRANE COMPONENT OF ABC TRANSPORTER YHHJ-RELATED"/>
    <property type="match status" value="1"/>
</dbReference>
<evidence type="ECO:0000256" key="8">
    <source>
        <dbReference type="SAM" id="Phobius"/>
    </source>
</evidence>
<comment type="subcellular location">
    <subcellularLocation>
        <location evidence="1">Cell membrane</location>
        <topology evidence="1">Multi-pass membrane protein</topology>
    </subcellularLocation>
</comment>
<proteinExistence type="inferred from homology"/>
<evidence type="ECO:0000256" key="4">
    <source>
        <dbReference type="ARBA" id="ARBA00022475"/>
    </source>
</evidence>
<dbReference type="InterPro" id="IPR047817">
    <property type="entry name" value="ABC2_TM_bact-type"/>
</dbReference>
<reference evidence="10" key="1">
    <citation type="journal article" date="2006" name="Nature">
        <title>Deciphering the evolution and metabolism of an anammox bacterium from a community genome.</title>
        <authorList>
            <person name="Strous M."/>
            <person name="Pelletier E."/>
            <person name="Mangenot S."/>
            <person name="Rattei T."/>
            <person name="Lehner A."/>
            <person name="Taylor M.W."/>
            <person name="Horn M."/>
            <person name="Daims H."/>
            <person name="Bartol-Mavel D."/>
            <person name="Wincker P."/>
            <person name="Barbe V."/>
            <person name="Fonknechten N."/>
            <person name="Vallenet D."/>
            <person name="Segurens B."/>
            <person name="Schenowitz-Truong C."/>
            <person name="Medigue C."/>
            <person name="Collingro A."/>
            <person name="Snel B."/>
            <person name="Dutilh B.E."/>
            <person name="OpDenCamp H.J.M."/>
            <person name="vanDerDrift C."/>
            <person name="Cirpus I."/>
            <person name="vanDePas-Schoonen K.T."/>
            <person name="Harhangi H.R."/>
            <person name="vanNiftrik L."/>
            <person name="Schmid M."/>
            <person name="Keltjens J."/>
            <person name="vanDeVossenberg J."/>
            <person name="Kartal B."/>
            <person name="Meier H."/>
            <person name="Frishman D."/>
            <person name="Huynen M.A."/>
            <person name="Mewes H."/>
            <person name="Weissenbach J."/>
            <person name="Jetten M.S.M."/>
            <person name="Wagner M."/>
            <person name="LePaslier D."/>
        </authorList>
    </citation>
    <scope>NUCLEOTIDE SEQUENCE</scope>
</reference>
<reference evidence="10" key="2">
    <citation type="submission" date="2006-01" db="EMBL/GenBank/DDBJ databases">
        <authorList>
            <person name="Genoscope"/>
        </authorList>
    </citation>
    <scope>NUCLEOTIDE SEQUENCE</scope>
</reference>
<keyword evidence="3" id="KW-0813">Transport</keyword>
<keyword evidence="5 8" id="KW-0812">Transmembrane</keyword>
<protein>
    <recommendedName>
        <fullName evidence="9">ABC transmembrane type-2 domain-containing protein</fullName>
    </recommendedName>
</protein>
<dbReference type="PROSITE" id="PS51012">
    <property type="entry name" value="ABC_TM2"/>
    <property type="match status" value="1"/>
</dbReference>
<feature type="transmembrane region" description="Helical" evidence="8">
    <location>
        <begin position="202"/>
        <end position="224"/>
    </location>
</feature>
<keyword evidence="7 8" id="KW-0472">Membrane</keyword>
<sequence>MQVVAGVKLRLVNTEKNMMKLNRFWAISRKEFLHIIRDPRSLGMAIAIPMILLVLFGYALTLDVDSVPIVVWDQNESEMSREFISRFTGSRYFSLKAQVSNYRDIERAIDSGKAFAALIIPTDFDRRINSGRRVSTQLIVDGSDSNTATITIGYVDTVAFNYSSDLVIRQIERIGGSHGISNPVDLRPRAWFNADLESKNSIVPGLIAVIMMVIAALLTSLTVAREWERGTMEQLISTPVSGSELIFGKLFPYFAIGMFDVLIAVLMGEFLFQVPLRGSAGLLFAMAAIFLTGALSLGIVISILARTQLLASQLAMVVTFLPSFLLSGFVYAIDNMPQAIQVMTYFIPATYFVTLLKGIYLKGVGLEVLILEAVLLTLFGIVMVILANVGFNKKLE</sequence>
<evidence type="ECO:0000256" key="1">
    <source>
        <dbReference type="ARBA" id="ARBA00004651"/>
    </source>
</evidence>
<feature type="transmembrane region" description="Helical" evidence="8">
    <location>
        <begin position="368"/>
        <end position="391"/>
    </location>
</feature>
<feature type="transmembrane region" description="Helical" evidence="8">
    <location>
        <begin position="339"/>
        <end position="356"/>
    </location>
</feature>
<evidence type="ECO:0000256" key="5">
    <source>
        <dbReference type="ARBA" id="ARBA00022692"/>
    </source>
</evidence>
<dbReference type="GO" id="GO:0140359">
    <property type="term" value="F:ABC-type transporter activity"/>
    <property type="evidence" value="ECO:0007669"/>
    <property type="project" value="InterPro"/>
</dbReference>
<keyword evidence="4" id="KW-1003">Cell membrane</keyword>
<keyword evidence="6 8" id="KW-1133">Transmembrane helix</keyword>
<dbReference type="InterPro" id="IPR051449">
    <property type="entry name" value="ABC-2_transporter_component"/>
</dbReference>
<comment type="similarity">
    <text evidence="2">Belongs to the ABC-2 integral membrane protein family.</text>
</comment>
<feature type="transmembrane region" description="Helical" evidence="8">
    <location>
        <begin position="314"/>
        <end position="333"/>
    </location>
</feature>
<feature type="transmembrane region" description="Helical" evidence="8">
    <location>
        <begin position="245"/>
        <end position="268"/>
    </location>
</feature>
<feature type="transmembrane region" description="Helical" evidence="8">
    <location>
        <begin position="280"/>
        <end position="305"/>
    </location>
</feature>